<dbReference type="RefSeq" id="WP_182539886.1">
    <property type="nucleotide sequence ID" value="NZ_JACGXA010000001.1"/>
</dbReference>
<evidence type="ECO:0000313" key="8">
    <source>
        <dbReference type="Proteomes" id="UP000580910"/>
    </source>
</evidence>
<comment type="similarity">
    <text evidence="1">Belongs to the peptidase C40 family.</text>
</comment>
<dbReference type="AlphaFoldDB" id="A0A7W3PA53"/>
<dbReference type="PANTHER" id="PTHR47359">
    <property type="entry name" value="PEPTIDOGLYCAN DL-ENDOPEPTIDASE CWLO"/>
    <property type="match status" value="1"/>
</dbReference>
<dbReference type="PANTHER" id="PTHR47359:SF3">
    <property type="entry name" value="NLP_P60 DOMAIN-CONTAINING PROTEIN-RELATED"/>
    <property type="match status" value="1"/>
</dbReference>
<keyword evidence="2" id="KW-0645">Protease</keyword>
<dbReference type="InterPro" id="IPR051794">
    <property type="entry name" value="PG_Endopeptidase_C40"/>
</dbReference>
<keyword evidence="4" id="KW-0788">Thiol protease</keyword>
<feature type="chain" id="PRO_5031171173" evidence="5">
    <location>
        <begin position="31"/>
        <end position="168"/>
    </location>
</feature>
<dbReference type="GO" id="GO:0008234">
    <property type="term" value="F:cysteine-type peptidase activity"/>
    <property type="evidence" value="ECO:0007669"/>
    <property type="project" value="UniProtKB-KW"/>
</dbReference>
<dbReference type="Pfam" id="PF00877">
    <property type="entry name" value="NLPC_P60"/>
    <property type="match status" value="1"/>
</dbReference>
<dbReference type="InterPro" id="IPR000064">
    <property type="entry name" value="NLP_P60_dom"/>
</dbReference>
<evidence type="ECO:0000256" key="5">
    <source>
        <dbReference type="SAM" id="SignalP"/>
    </source>
</evidence>
<feature type="domain" description="NlpC/P60" evidence="6">
    <location>
        <begin position="41"/>
        <end position="168"/>
    </location>
</feature>
<dbReference type="Proteomes" id="UP000580910">
    <property type="component" value="Unassembled WGS sequence"/>
</dbReference>
<name>A0A7W3PA53_9ACTN</name>
<evidence type="ECO:0000259" key="6">
    <source>
        <dbReference type="PROSITE" id="PS51935"/>
    </source>
</evidence>
<proteinExistence type="inferred from homology"/>
<gene>
    <name evidence="7" type="ORF">FB382_002681</name>
</gene>
<organism evidence="7 8">
    <name type="scientific">Nocardioides ginsengisegetis</name>
    <dbReference type="NCBI Taxonomy" id="661491"/>
    <lineage>
        <taxon>Bacteria</taxon>
        <taxon>Bacillati</taxon>
        <taxon>Actinomycetota</taxon>
        <taxon>Actinomycetes</taxon>
        <taxon>Propionibacteriales</taxon>
        <taxon>Nocardioidaceae</taxon>
        <taxon>Nocardioides</taxon>
    </lineage>
</organism>
<evidence type="ECO:0000256" key="1">
    <source>
        <dbReference type="ARBA" id="ARBA00007074"/>
    </source>
</evidence>
<dbReference type="EMBL" id="JACGXA010000001">
    <property type="protein sequence ID" value="MBA8804390.1"/>
    <property type="molecule type" value="Genomic_DNA"/>
</dbReference>
<reference evidence="7 8" key="1">
    <citation type="submission" date="2020-07" db="EMBL/GenBank/DDBJ databases">
        <title>Sequencing the genomes of 1000 actinobacteria strains.</title>
        <authorList>
            <person name="Klenk H.-P."/>
        </authorList>
    </citation>
    <scope>NUCLEOTIDE SEQUENCE [LARGE SCALE GENOMIC DNA]</scope>
    <source>
        <strain evidence="7 8">DSM 21349</strain>
    </source>
</reference>
<accession>A0A7W3PA53</accession>
<dbReference type="SUPFAM" id="SSF54001">
    <property type="entry name" value="Cysteine proteinases"/>
    <property type="match status" value="1"/>
</dbReference>
<comment type="caution">
    <text evidence="7">The sequence shown here is derived from an EMBL/GenBank/DDBJ whole genome shotgun (WGS) entry which is preliminary data.</text>
</comment>
<dbReference type="InterPro" id="IPR038765">
    <property type="entry name" value="Papain-like_cys_pep_sf"/>
</dbReference>
<evidence type="ECO:0000313" key="7">
    <source>
        <dbReference type="EMBL" id="MBA8804390.1"/>
    </source>
</evidence>
<evidence type="ECO:0000256" key="4">
    <source>
        <dbReference type="ARBA" id="ARBA00022807"/>
    </source>
</evidence>
<dbReference type="PROSITE" id="PS51935">
    <property type="entry name" value="NLPC_P60"/>
    <property type="match status" value="1"/>
</dbReference>
<dbReference type="GO" id="GO:0006508">
    <property type="term" value="P:proteolysis"/>
    <property type="evidence" value="ECO:0007669"/>
    <property type="project" value="UniProtKB-KW"/>
</dbReference>
<feature type="signal peptide" evidence="5">
    <location>
        <begin position="1"/>
        <end position="30"/>
    </location>
</feature>
<evidence type="ECO:0000256" key="3">
    <source>
        <dbReference type="ARBA" id="ARBA00022801"/>
    </source>
</evidence>
<keyword evidence="8" id="KW-1185">Reference proteome</keyword>
<dbReference type="Gene3D" id="3.90.1720.10">
    <property type="entry name" value="endopeptidase domain like (from Nostoc punctiforme)"/>
    <property type="match status" value="1"/>
</dbReference>
<protein>
    <submittedName>
        <fullName evidence="7">Cell wall-associated NlpC family hydrolase</fullName>
    </submittedName>
</protein>
<keyword evidence="3 7" id="KW-0378">Hydrolase</keyword>
<evidence type="ECO:0000256" key="2">
    <source>
        <dbReference type="ARBA" id="ARBA00022670"/>
    </source>
</evidence>
<keyword evidence="5" id="KW-0732">Signal</keyword>
<sequence>MPTSKRLRSLVAVPVVTAGLLAGTMSIAPAADAGGAHHRHHTWRYWHIQKGRHIALNQIGDPYAYGAAGPGRFDCSGLIYYSFRKAGFRHVPRTSDAQAAHMRHIRKKDMRRGDFMFFTDGGGVYHVGVFLRWVNGRALMLHSPQEGERVRREHPWTTQWFAGTLRGL</sequence>